<dbReference type="GO" id="GO:0016747">
    <property type="term" value="F:acyltransferase activity, transferring groups other than amino-acyl groups"/>
    <property type="evidence" value="ECO:0007669"/>
    <property type="project" value="InterPro"/>
</dbReference>
<reference evidence="4 5" key="1">
    <citation type="submission" date="2018-03" db="EMBL/GenBank/DDBJ databases">
        <title>The draft genome of Mesorhizobium sp. 6GN-30.</title>
        <authorList>
            <person name="Liu L."/>
            <person name="Li L."/>
            <person name="Wang T."/>
            <person name="Zhang X."/>
            <person name="Liang L."/>
        </authorList>
    </citation>
    <scope>NUCLEOTIDE SEQUENCE [LARGE SCALE GENOMIC DNA]</scope>
    <source>
        <strain evidence="4 5">6GN30</strain>
    </source>
</reference>
<dbReference type="RefSeq" id="WP_106773049.1">
    <property type="nucleotide sequence ID" value="NZ_PXYK01000013.1"/>
</dbReference>
<dbReference type="EMBL" id="PXYK01000013">
    <property type="protein sequence ID" value="PSJ58824.1"/>
    <property type="molecule type" value="Genomic_DNA"/>
</dbReference>
<keyword evidence="2" id="KW-0012">Acyltransferase</keyword>
<accession>A0A2P7S8M8</accession>
<evidence type="ECO:0000256" key="2">
    <source>
        <dbReference type="ARBA" id="ARBA00023315"/>
    </source>
</evidence>
<evidence type="ECO:0000313" key="5">
    <source>
        <dbReference type="Proteomes" id="UP000241229"/>
    </source>
</evidence>
<dbReference type="OrthoDB" id="6182349at2"/>
<dbReference type="SUPFAM" id="SSF55729">
    <property type="entry name" value="Acyl-CoA N-acyltransferases (Nat)"/>
    <property type="match status" value="1"/>
</dbReference>
<dbReference type="InterPro" id="IPR000182">
    <property type="entry name" value="GNAT_dom"/>
</dbReference>
<dbReference type="InterPro" id="IPR050832">
    <property type="entry name" value="Bact_Acetyltransf"/>
</dbReference>
<dbReference type="PANTHER" id="PTHR43877:SF2">
    <property type="entry name" value="AMINOALKYLPHOSPHONATE N-ACETYLTRANSFERASE-RELATED"/>
    <property type="match status" value="1"/>
</dbReference>
<proteinExistence type="predicted"/>
<evidence type="ECO:0000313" key="4">
    <source>
        <dbReference type="EMBL" id="PSJ58824.1"/>
    </source>
</evidence>
<dbReference type="InterPro" id="IPR016890">
    <property type="entry name" value="UCP028520"/>
</dbReference>
<sequence>MADILDIREMPRHSVLALNNAHAEELSWLEPADLDHLLAQAFYARGVGDSDAFLIAFDQGAGYQSPNFRWFQARYPRFVYVDRVVVAAAARGRGLARALYEDLFGKATAAGHTIITCEVNAEPPNPASDAFHAALGFAVVGSAAIHEGKKSVRYFVRDL</sequence>
<evidence type="ECO:0000259" key="3">
    <source>
        <dbReference type="PROSITE" id="PS51186"/>
    </source>
</evidence>
<dbReference type="PANTHER" id="PTHR43877">
    <property type="entry name" value="AMINOALKYLPHOSPHONATE N-ACETYLTRANSFERASE-RELATED-RELATED"/>
    <property type="match status" value="1"/>
</dbReference>
<comment type="caution">
    <text evidence="4">The sequence shown here is derived from an EMBL/GenBank/DDBJ whole genome shotgun (WGS) entry which is preliminary data.</text>
</comment>
<keyword evidence="1 4" id="KW-0808">Transferase</keyword>
<protein>
    <submittedName>
        <fullName evidence="4">GNAT family N-acetyltransferase</fullName>
    </submittedName>
</protein>
<organism evidence="4 5">
    <name type="scientific">Kumtagia ephedrae</name>
    <dbReference type="NCBI Taxonomy" id="2116701"/>
    <lineage>
        <taxon>Bacteria</taxon>
        <taxon>Pseudomonadati</taxon>
        <taxon>Pseudomonadota</taxon>
        <taxon>Alphaproteobacteria</taxon>
        <taxon>Hyphomicrobiales</taxon>
        <taxon>Phyllobacteriaceae</taxon>
        <taxon>Kumtagia</taxon>
    </lineage>
</organism>
<name>A0A2P7S8M8_9HYPH</name>
<dbReference type="AlphaFoldDB" id="A0A2P7S8M8"/>
<dbReference type="Proteomes" id="UP000241229">
    <property type="component" value="Unassembled WGS sequence"/>
</dbReference>
<gene>
    <name evidence="4" type="ORF">C7I84_14720</name>
</gene>
<evidence type="ECO:0000256" key="1">
    <source>
        <dbReference type="ARBA" id="ARBA00022679"/>
    </source>
</evidence>
<dbReference type="Pfam" id="PF00583">
    <property type="entry name" value="Acetyltransf_1"/>
    <property type="match status" value="1"/>
</dbReference>
<dbReference type="PIRSF" id="PIRSF028520">
    <property type="entry name" value="UCP028520"/>
    <property type="match status" value="1"/>
</dbReference>
<feature type="domain" description="N-acetyltransferase" evidence="3">
    <location>
        <begin position="5"/>
        <end position="159"/>
    </location>
</feature>
<dbReference type="InterPro" id="IPR016181">
    <property type="entry name" value="Acyl_CoA_acyltransferase"/>
</dbReference>
<dbReference type="PROSITE" id="PS51186">
    <property type="entry name" value="GNAT"/>
    <property type="match status" value="1"/>
</dbReference>
<dbReference type="Gene3D" id="3.40.630.30">
    <property type="match status" value="1"/>
</dbReference>
<keyword evidence="5" id="KW-1185">Reference proteome</keyword>